<feature type="signal peptide" evidence="2">
    <location>
        <begin position="1"/>
        <end position="20"/>
    </location>
</feature>
<name>A0ABZ2Q0U8_9BURK</name>
<keyword evidence="4" id="KW-1185">Reference proteome</keyword>
<evidence type="ECO:0000256" key="1">
    <source>
        <dbReference type="SAM" id="MobiDB-lite"/>
    </source>
</evidence>
<reference evidence="3 4" key="1">
    <citation type="submission" date="2020-09" db="EMBL/GenBank/DDBJ databases">
        <title>Genome sequences of Mycetohabitans spp.</title>
        <authorList>
            <person name="Carter M.E."/>
            <person name="Carpenter S.C.D."/>
            <person name="Bogdanove A.J."/>
        </authorList>
    </citation>
    <scope>NUCLEOTIDE SEQUENCE [LARGE SCALE GENOMIC DNA]</scope>
    <source>
        <strain evidence="3 4">B12</strain>
    </source>
</reference>
<evidence type="ECO:0000256" key="2">
    <source>
        <dbReference type="SAM" id="SignalP"/>
    </source>
</evidence>
<accession>A0ABZ2Q0U8</accession>
<feature type="region of interest" description="Disordered" evidence="1">
    <location>
        <begin position="60"/>
        <end position="92"/>
    </location>
</feature>
<dbReference type="RefSeq" id="WP_041753449.1">
    <property type="nucleotide sequence ID" value="NZ_CP062171.1"/>
</dbReference>
<evidence type="ECO:0008006" key="5">
    <source>
        <dbReference type="Google" id="ProtNLM"/>
    </source>
</evidence>
<evidence type="ECO:0000313" key="3">
    <source>
        <dbReference type="EMBL" id="WXK39424.1"/>
    </source>
</evidence>
<evidence type="ECO:0000313" key="4">
    <source>
        <dbReference type="Proteomes" id="UP001493153"/>
    </source>
</evidence>
<keyword evidence="2" id="KW-0732">Signal</keyword>
<protein>
    <recommendedName>
        <fullName evidence="5">Lipoprotein</fullName>
    </recommendedName>
</protein>
<gene>
    <name evidence="3" type="ORF">IHE29_09135</name>
</gene>
<dbReference type="EMBL" id="CP062176">
    <property type="protein sequence ID" value="WXK39424.1"/>
    <property type="molecule type" value="Genomic_DNA"/>
</dbReference>
<dbReference type="Proteomes" id="UP001493153">
    <property type="component" value="Chromosome"/>
</dbReference>
<proteinExistence type="predicted"/>
<sequence>MSVKVRIVCGIALWSIGAAAAAGWLDSGYHSAGAVAHASRPEHVERSAYMPEALTLPVPRGDLRSDIESNARAQRNVRDWRSPPPGRGLLPH</sequence>
<feature type="chain" id="PRO_5046803068" description="Lipoprotein" evidence="2">
    <location>
        <begin position="21"/>
        <end position="92"/>
    </location>
</feature>
<organism evidence="3 4">
    <name type="scientific">Mycetohabitans rhizoxinica</name>
    <dbReference type="NCBI Taxonomy" id="412963"/>
    <lineage>
        <taxon>Bacteria</taxon>
        <taxon>Pseudomonadati</taxon>
        <taxon>Pseudomonadota</taxon>
        <taxon>Betaproteobacteria</taxon>
        <taxon>Burkholderiales</taxon>
        <taxon>Burkholderiaceae</taxon>
        <taxon>Mycetohabitans</taxon>
    </lineage>
</organism>